<dbReference type="Pfam" id="PF00593">
    <property type="entry name" value="TonB_dep_Rec_b-barrel"/>
    <property type="match status" value="1"/>
</dbReference>
<keyword evidence="4" id="KW-0798">TonB box</keyword>
<dbReference type="PANTHER" id="PTHR40980:SF3">
    <property type="entry name" value="TONB-DEPENDENT RECEPTOR-LIKE BETA-BARREL DOMAIN-CONTAINING PROTEIN"/>
    <property type="match status" value="1"/>
</dbReference>
<proteinExistence type="inferred from homology"/>
<evidence type="ECO:0000259" key="6">
    <source>
        <dbReference type="Pfam" id="PF07715"/>
    </source>
</evidence>
<dbReference type="EMBL" id="JBHTLR010000019">
    <property type="protein sequence ID" value="MFD1217846.1"/>
    <property type="molecule type" value="Genomic_DNA"/>
</dbReference>
<evidence type="ECO:0000256" key="3">
    <source>
        <dbReference type="ARBA" id="ARBA00023237"/>
    </source>
</evidence>
<keyword evidence="2 4" id="KW-0472">Membrane</keyword>
<keyword evidence="7" id="KW-0675">Receptor</keyword>
<comment type="caution">
    <text evidence="7">The sequence shown here is derived from an EMBL/GenBank/DDBJ whole genome shotgun (WGS) entry which is preliminary data.</text>
</comment>
<dbReference type="InterPro" id="IPR036942">
    <property type="entry name" value="Beta-barrel_TonB_sf"/>
</dbReference>
<reference evidence="8" key="1">
    <citation type="journal article" date="2019" name="Int. J. Syst. Evol. Microbiol.">
        <title>The Global Catalogue of Microorganisms (GCM) 10K type strain sequencing project: providing services to taxonomists for standard genome sequencing and annotation.</title>
        <authorList>
            <consortium name="The Broad Institute Genomics Platform"/>
            <consortium name="The Broad Institute Genome Sequencing Center for Infectious Disease"/>
            <person name="Wu L."/>
            <person name="Ma J."/>
        </authorList>
    </citation>
    <scope>NUCLEOTIDE SEQUENCE [LARGE SCALE GENOMIC DNA]</scope>
    <source>
        <strain evidence="8">CCUG 54356</strain>
    </source>
</reference>
<dbReference type="Gene3D" id="2.40.170.20">
    <property type="entry name" value="TonB-dependent receptor, beta-barrel domain"/>
    <property type="match status" value="1"/>
</dbReference>
<dbReference type="InterPro" id="IPR010104">
    <property type="entry name" value="TonB_rcpt_bac"/>
</dbReference>
<dbReference type="InterPro" id="IPR012910">
    <property type="entry name" value="Plug_dom"/>
</dbReference>
<comment type="subcellular location">
    <subcellularLocation>
        <location evidence="1 4">Cell outer membrane</location>
    </subcellularLocation>
</comment>
<evidence type="ECO:0000256" key="4">
    <source>
        <dbReference type="RuleBase" id="RU003357"/>
    </source>
</evidence>
<dbReference type="Pfam" id="PF07715">
    <property type="entry name" value="Plug"/>
    <property type="match status" value="1"/>
</dbReference>
<accession>A0ABW3UD95</accession>
<evidence type="ECO:0000313" key="7">
    <source>
        <dbReference type="EMBL" id="MFD1217846.1"/>
    </source>
</evidence>
<comment type="similarity">
    <text evidence="4">Belongs to the TonB-dependent receptor family.</text>
</comment>
<keyword evidence="8" id="KW-1185">Reference proteome</keyword>
<evidence type="ECO:0000259" key="5">
    <source>
        <dbReference type="Pfam" id="PF00593"/>
    </source>
</evidence>
<feature type="domain" description="TonB-dependent receptor plug" evidence="6">
    <location>
        <begin position="72"/>
        <end position="183"/>
    </location>
</feature>
<feature type="domain" description="TonB-dependent receptor-like beta-barrel" evidence="5">
    <location>
        <begin position="470"/>
        <end position="955"/>
    </location>
</feature>
<gene>
    <name evidence="7" type="ORF">ACFQ2X_14660</name>
</gene>
<organism evidence="7 8">
    <name type="scientific">Microbulbifer celer</name>
    <dbReference type="NCBI Taxonomy" id="435905"/>
    <lineage>
        <taxon>Bacteria</taxon>
        <taxon>Pseudomonadati</taxon>
        <taxon>Pseudomonadota</taxon>
        <taxon>Gammaproteobacteria</taxon>
        <taxon>Cellvibrionales</taxon>
        <taxon>Microbulbiferaceae</taxon>
        <taxon>Microbulbifer</taxon>
    </lineage>
</organism>
<dbReference type="SUPFAM" id="SSF56935">
    <property type="entry name" value="Porins"/>
    <property type="match status" value="1"/>
</dbReference>
<sequence length="991" mass="108882">MSDNNKGFGVFAGKKLPQCIRMASGISLMAVGVATPSFAQEGEEAVSEYDAALEEIVVTGQRASILSAQAIKRDAEQVVDAISAVDIGALPDRSVSEALQRVPGVQLQRTNANRDPARLAAEGGGVFVRGLGWVRTELNGRDIFSAANGRTLGFEDVSADLLAGVDVYKNPTADQVEGGLGGTVNLRTRLPLEQNERLLAFSADYNYADLYGEGFASGSGLYSDRWDVGQGEVGFLFSASVAEIGNRTDAIQSGRYETHAGSDGSDVYLPTNLGVRRIDWEQDRNSYNGVFQWAPDDDLTFTAQAFYAEANPQDVDRGVEIFAPEGGNLTPDSGDYQYDADGVLQRGTLHGATMNYNTRYGKRESDVGDYSLGFEYSPVSGWALSGDLQYVKSRSKVEQMAAYTQLAADGNGNFPDVDFDLSGDNPHIAVSDQERLGQQDQYWWAAAMDHLENSEAESLAGRLDAEYLFDDNSFLKRFRFGARATDKDAITRQTGWNWSLLSNQYWLNNSPENTAFLHSSAADQSELYTFDDFMRGDVTVPTQGWLPTQSLVSSNTGAYEHFESMVANNGQFWGWAPLMLPQGYDENPNGDNVSAGINSQNEQTLALYTSVHFGDDDGEIFGVPFDGNLGLRVVETKTTASGRSVAGGISDSCKVAEGTGALTEECAGAMAFVDAYMAEMGGYKDFTNDYVNVLPSMNLRFMLQDDVQLRFGLSRGMVRPGFAQTRPYTNITFDFHDSVFNPNLIGTQGRATAGAPDLKATTADQFDTSVEWYFTESGSLTFAAFYKDIQDYVALRTNVESYTYGDQTFEFDVTRQTNAASGQLAGFELAYQQFYDMLPSPFDGLGMQANFTFVDNQGGINTALNPFDEAQGEGANDDSLPIEGMSRKSYNLALMYEKYDVSARLAYNWRERYLLTTSAAVLNRPVWFNDYGQLDASLFYNATDNLKFGLQATNLLNTRTELEVNGEHPQAAQYSWTDTDRRIAFVTRYSF</sequence>
<evidence type="ECO:0000256" key="2">
    <source>
        <dbReference type="ARBA" id="ARBA00023136"/>
    </source>
</evidence>
<evidence type="ECO:0000313" key="8">
    <source>
        <dbReference type="Proteomes" id="UP001597264"/>
    </source>
</evidence>
<dbReference type="InterPro" id="IPR037066">
    <property type="entry name" value="Plug_dom_sf"/>
</dbReference>
<dbReference type="Gene3D" id="2.170.130.10">
    <property type="entry name" value="TonB-dependent receptor, plug domain"/>
    <property type="match status" value="1"/>
</dbReference>
<name>A0ABW3UD95_9GAMM</name>
<dbReference type="Proteomes" id="UP001597264">
    <property type="component" value="Unassembled WGS sequence"/>
</dbReference>
<evidence type="ECO:0000256" key="1">
    <source>
        <dbReference type="ARBA" id="ARBA00004442"/>
    </source>
</evidence>
<dbReference type="RefSeq" id="WP_230438960.1">
    <property type="nucleotide sequence ID" value="NZ_CP087715.1"/>
</dbReference>
<protein>
    <submittedName>
        <fullName evidence="7">TonB-dependent receptor</fullName>
    </submittedName>
</protein>
<dbReference type="PANTHER" id="PTHR40980">
    <property type="entry name" value="PLUG DOMAIN-CONTAINING PROTEIN"/>
    <property type="match status" value="1"/>
</dbReference>
<dbReference type="NCBIfam" id="TIGR01782">
    <property type="entry name" value="TonB-Xanth-Caul"/>
    <property type="match status" value="1"/>
</dbReference>
<keyword evidence="3" id="KW-0998">Cell outer membrane</keyword>
<dbReference type="InterPro" id="IPR000531">
    <property type="entry name" value="Beta-barrel_TonB"/>
</dbReference>